<name>F4S371_MELLP</name>
<keyword evidence="2" id="KW-0472">Membrane</keyword>
<evidence type="ECO:0000256" key="2">
    <source>
        <dbReference type="SAM" id="Phobius"/>
    </source>
</evidence>
<dbReference type="HOGENOM" id="CLU_1372483_0_0_1"/>
<feature type="region of interest" description="Disordered" evidence="1">
    <location>
        <begin position="32"/>
        <end position="99"/>
    </location>
</feature>
<reference evidence="4" key="1">
    <citation type="journal article" date="2011" name="Proc. Natl. Acad. Sci. U.S.A.">
        <title>Obligate biotrophy features unraveled by the genomic analysis of rust fungi.</title>
        <authorList>
            <person name="Duplessis S."/>
            <person name="Cuomo C.A."/>
            <person name="Lin Y.-C."/>
            <person name="Aerts A."/>
            <person name="Tisserant E."/>
            <person name="Veneault-Fourrey C."/>
            <person name="Joly D.L."/>
            <person name="Hacquard S."/>
            <person name="Amselem J."/>
            <person name="Cantarel B.L."/>
            <person name="Chiu R."/>
            <person name="Coutinho P.M."/>
            <person name="Feau N."/>
            <person name="Field M."/>
            <person name="Frey P."/>
            <person name="Gelhaye E."/>
            <person name="Goldberg J."/>
            <person name="Grabherr M.G."/>
            <person name="Kodira C.D."/>
            <person name="Kohler A."/>
            <person name="Kuees U."/>
            <person name="Lindquist E.A."/>
            <person name="Lucas S.M."/>
            <person name="Mago R."/>
            <person name="Mauceli E."/>
            <person name="Morin E."/>
            <person name="Murat C."/>
            <person name="Pangilinan J.L."/>
            <person name="Park R."/>
            <person name="Pearson M."/>
            <person name="Quesneville H."/>
            <person name="Rouhier N."/>
            <person name="Sakthikumar S."/>
            <person name="Salamov A.A."/>
            <person name="Schmutz J."/>
            <person name="Selles B."/>
            <person name="Shapiro H."/>
            <person name="Tanguay P."/>
            <person name="Tuskan G.A."/>
            <person name="Henrissat B."/>
            <person name="Van de Peer Y."/>
            <person name="Rouze P."/>
            <person name="Ellis J.G."/>
            <person name="Dodds P.N."/>
            <person name="Schein J.E."/>
            <person name="Zhong S."/>
            <person name="Hamelin R.C."/>
            <person name="Grigoriev I.V."/>
            <person name="Szabo L.J."/>
            <person name="Martin F."/>
        </authorList>
    </citation>
    <scope>NUCLEOTIDE SEQUENCE [LARGE SCALE GENOMIC DNA]</scope>
    <source>
        <strain evidence="4">98AG31 / pathotype 3-4-7</strain>
    </source>
</reference>
<dbReference type="EMBL" id="GL883142">
    <property type="protein sequence ID" value="EGG00959.1"/>
    <property type="molecule type" value="Genomic_DNA"/>
</dbReference>
<proteinExistence type="predicted"/>
<feature type="region of interest" description="Disordered" evidence="1">
    <location>
        <begin position="1"/>
        <end position="20"/>
    </location>
</feature>
<protein>
    <submittedName>
        <fullName evidence="3">Uncharacterized protein</fullName>
    </submittedName>
</protein>
<dbReference type="VEuPathDB" id="FungiDB:MELLADRAFT_111437"/>
<dbReference type="AlphaFoldDB" id="F4S371"/>
<dbReference type="KEGG" id="mlr:MELLADRAFT_111437"/>
<evidence type="ECO:0000313" key="4">
    <source>
        <dbReference type="Proteomes" id="UP000001072"/>
    </source>
</evidence>
<dbReference type="RefSeq" id="XP_007415807.1">
    <property type="nucleotide sequence ID" value="XM_007415745.1"/>
</dbReference>
<evidence type="ECO:0000256" key="1">
    <source>
        <dbReference type="SAM" id="MobiDB-lite"/>
    </source>
</evidence>
<dbReference type="GeneID" id="18924379"/>
<dbReference type="Proteomes" id="UP000001072">
    <property type="component" value="Unassembled WGS sequence"/>
</dbReference>
<keyword evidence="2" id="KW-0812">Transmembrane</keyword>
<dbReference type="InParanoid" id="F4S371"/>
<dbReference type="OrthoDB" id="10454812at2759"/>
<feature type="transmembrane region" description="Helical" evidence="2">
    <location>
        <begin position="171"/>
        <end position="192"/>
    </location>
</feature>
<evidence type="ECO:0000313" key="3">
    <source>
        <dbReference type="EMBL" id="EGG00959.1"/>
    </source>
</evidence>
<gene>
    <name evidence="3" type="ORF">MELLADRAFT_111437</name>
</gene>
<feature type="compositionally biased region" description="Polar residues" evidence="1">
    <location>
        <begin position="43"/>
        <end position="56"/>
    </location>
</feature>
<keyword evidence="2" id="KW-1133">Transmembrane helix</keyword>
<keyword evidence="4" id="KW-1185">Reference proteome</keyword>
<sequence length="199" mass="20626">MSRGQTIQWPNALHPPPDNLALDAQYQHLLTPRPQAEIKKPNSDSSSDVRNGTMRVNSTQSSNTTNNISPSDRINGSLASGQSNSNSSSLKQTIGPGNISLSNLPPPAPVDVPLDLGLLGANSTWQAVGATNSLSFGSKNSSVKDVNQLEQTAIDNGMLSMSGAGFQVGKIAATAFGAVAGITLLVCIIIAITRSCLST</sequence>
<feature type="compositionally biased region" description="Low complexity" evidence="1">
    <location>
        <begin position="57"/>
        <end position="90"/>
    </location>
</feature>
<organism evidence="4">
    <name type="scientific">Melampsora larici-populina (strain 98AG31 / pathotype 3-4-7)</name>
    <name type="common">Poplar leaf rust fungus</name>
    <dbReference type="NCBI Taxonomy" id="747676"/>
    <lineage>
        <taxon>Eukaryota</taxon>
        <taxon>Fungi</taxon>
        <taxon>Dikarya</taxon>
        <taxon>Basidiomycota</taxon>
        <taxon>Pucciniomycotina</taxon>
        <taxon>Pucciniomycetes</taxon>
        <taxon>Pucciniales</taxon>
        <taxon>Melampsoraceae</taxon>
        <taxon>Melampsora</taxon>
    </lineage>
</organism>
<accession>F4S371</accession>